<evidence type="ECO:0000259" key="13">
    <source>
        <dbReference type="PROSITE" id="PS50112"/>
    </source>
</evidence>
<evidence type="ECO:0000256" key="9">
    <source>
        <dbReference type="PROSITE-ProRule" id="PRU00169"/>
    </source>
</evidence>
<evidence type="ECO:0000256" key="8">
    <source>
        <dbReference type="ARBA" id="ARBA00023012"/>
    </source>
</evidence>
<dbReference type="CDD" id="cd00130">
    <property type="entry name" value="PAS"/>
    <property type="match status" value="1"/>
</dbReference>
<gene>
    <name evidence="15" type="ORF">DIZ80_02475</name>
</gene>
<dbReference type="GO" id="GO:0006355">
    <property type="term" value="P:regulation of DNA-templated transcription"/>
    <property type="evidence" value="ECO:0007669"/>
    <property type="project" value="InterPro"/>
</dbReference>
<dbReference type="CDD" id="cd00156">
    <property type="entry name" value="REC"/>
    <property type="match status" value="1"/>
</dbReference>
<evidence type="ECO:0000256" key="7">
    <source>
        <dbReference type="ARBA" id="ARBA00022840"/>
    </source>
</evidence>
<dbReference type="InterPro" id="IPR011006">
    <property type="entry name" value="CheY-like_superfamily"/>
</dbReference>
<dbReference type="Pfam" id="PF00512">
    <property type="entry name" value="HisKA"/>
    <property type="match status" value="1"/>
</dbReference>
<feature type="transmembrane region" description="Helical" evidence="10">
    <location>
        <begin position="12"/>
        <end position="34"/>
    </location>
</feature>
<dbReference type="Pfam" id="PF00989">
    <property type="entry name" value="PAS"/>
    <property type="match status" value="1"/>
</dbReference>
<dbReference type="InterPro" id="IPR033414">
    <property type="entry name" value="Sensor_dom"/>
</dbReference>
<dbReference type="Gene3D" id="3.40.50.2300">
    <property type="match status" value="1"/>
</dbReference>
<dbReference type="SMART" id="SM00086">
    <property type="entry name" value="PAC"/>
    <property type="match status" value="1"/>
</dbReference>
<dbReference type="NCBIfam" id="TIGR00229">
    <property type="entry name" value="sensory_box"/>
    <property type="match status" value="1"/>
</dbReference>
<evidence type="ECO:0000256" key="2">
    <source>
        <dbReference type="ARBA" id="ARBA00012438"/>
    </source>
</evidence>
<evidence type="ECO:0000313" key="15">
    <source>
        <dbReference type="EMBL" id="RDH85302.1"/>
    </source>
</evidence>
<dbReference type="InterPro" id="IPR003594">
    <property type="entry name" value="HATPase_dom"/>
</dbReference>
<dbReference type="Pfam" id="PF02518">
    <property type="entry name" value="HATPase_c"/>
    <property type="match status" value="1"/>
</dbReference>
<feature type="domain" description="PAS" evidence="13">
    <location>
        <begin position="240"/>
        <end position="296"/>
    </location>
</feature>
<proteinExistence type="predicted"/>
<reference evidence="15 16" key="1">
    <citation type="journal article" date="2018" name="ISME J.">
        <title>Endosymbiont genomes yield clues of tubeworm success.</title>
        <authorList>
            <person name="Li Y."/>
            <person name="Liles M.R."/>
            <person name="Halanych K.M."/>
        </authorList>
    </citation>
    <scope>NUCLEOTIDE SEQUENCE [LARGE SCALE GENOMIC DNA]</scope>
    <source>
        <strain evidence="15">A1464</strain>
    </source>
</reference>
<dbReference type="SMART" id="SM00448">
    <property type="entry name" value="REC"/>
    <property type="match status" value="1"/>
</dbReference>
<feature type="domain" description="PAC" evidence="14">
    <location>
        <begin position="314"/>
        <end position="366"/>
    </location>
</feature>
<dbReference type="InterPro" id="IPR036097">
    <property type="entry name" value="HisK_dim/P_sf"/>
</dbReference>
<dbReference type="EMBL" id="QFXC01000004">
    <property type="protein sequence ID" value="RDH85302.1"/>
    <property type="molecule type" value="Genomic_DNA"/>
</dbReference>
<dbReference type="InterPro" id="IPR004358">
    <property type="entry name" value="Sig_transdc_His_kin-like_C"/>
</dbReference>
<keyword evidence="5" id="KW-0547">Nucleotide-binding</keyword>
<dbReference type="Pfam" id="PF00072">
    <property type="entry name" value="Response_reg"/>
    <property type="match status" value="1"/>
</dbReference>
<keyword evidence="10" id="KW-0812">Transmembrane</keyword>
<keyword evidence="7" id="KW-0067">ATP-binding</keyword>
<keyword evidence="10" id="KW-1133">Transmembrane helix</keyword>
<comment type="caution">
    <text evidence="15">The sequence shown here is derived from an EMBL/GenBank/DDBJ whole genome shotgun (WGS) entry which is preliminary data.</text>
</comment>
<dbReference type="PANTHER" id="PTHR43065:SF42">
    <property type="entry name" value="TWO-COMPONENT SENSOR PPRA"/>
    <property type="match status" value="1"/>
</dbReference>
<keyword evidence="3 9" id="KW-0597">Phosphoprotein</keyword>
<dbReference type="InterPro" id="IPR001789">
    <property type="entry name" value="Sig_transdc_resp-reg_receiver"/>
</dbReference>
<comment type="catalytic activity">
    <reaction evidence="1">
        <text>ATP + protein L-histidine = ADP + protein N-phospho-L-histidine.</text>
        <dbReference type="EC" id="2.7.13.3"/>
    </reaction>
</comment>
<evidence type="ECO:0000259" key="11">
    <source>
        <dbReference type="PROSITE" id="PS50109"/>
    </source>
</evidence>
<dbReference type="AlphaFoldDB" id="A0A370DK67"/>
<dbReference type="Gene3D" id="3.30.565.10">
    <property type="entry name" value="Histidine kinase-like ATPase, C-terminal domain"/>
    <property type="match status" value="1"/>
</dbReference>
<keyword evidence="10" id="KW-0472">Membrane</keyword>
<evidence type="ECO:0000256" key="4">
    <source>
        <dbReference type="ARBA" id="ARBA00022679"/>
    </source>
</evidence>
<dbReference type="PRINTS" id="PR00344">
    <property type="entry name" value="BCTRLSENSOR"/>
</dbReference>
<keyword evidence="16" id="KW-1185">Reference proteome</keyword>
<evidence type="ECO:0000259" key="14">
    <source>
        <dbReference type="PROSITE" id="PS50113"/>
    </source>
</evidence>
<dbReference type="PROSITE" id="PS50112">
    <property type="entry name" value="PAS"/>
    <property type="match status" value="1"/>
</dbReference>
<dbReference type="InterPro" id="IPR001610">
    <property type="entry name" value="PAC"/>
</dbReference>
<dbReference type="InterPro" id="IPR036890">
    <property type="entry name" value="HATPase_C_sf"/>
</dbReference>
<dbReference type="GO" id="GO:0000155">
    <property type="term" value="F:phosphorelay sensor kinase activity"/>
    <property type="evidence" value="ECO:0007669"/>
    <property type="project" value="InterPro"/>
</dbReference>
<dbReference type="Gene3D" id="1.10.287.130">
    <property type="match status" value="1"/>
</dbReference>
<dbReference type="SUPFAM" id="SSF52172">
    <property type="entry name" value="CheY-like"/>
    <property type="match status" value="1"/>
</dbReference>
<sequence>MKHLKSKISRTLVLYIVLFSSVVTLCLTSIHLYVDYKDGIETLHQRIDQIKLTNIDSIKQSLWTMDYSSVEIQLNGLTRITDIIYVELTDENNKIIAKSGEVNTEDTIRETIDLKQKYRNKETEIGKIKIIATKENLYQHLINTVVIILITQAIKTFLVSIFILLIFYSLVTRHIEKITGHAEKIKLNSKVKPLSLDREKNILLKNDEIERLAESINFMSESIYNTYTDLFNSQHTLTEREAKFSAMFDSITDAIVFVDHERRIIQTNTAFTKYFDYSLDEIKGKTTQILYAVPEEYNIQGKKRYNINANSRPNVYEINYRRKDGSIFPGETMGGAVRLPDESLLGFIGIIRDISYKKETEEENTRLQHQLQQSQKMEAIGQLTGGIAHDFNNMLASILGYSELLSGYLEKSSDPKPLKYIKNITNAGERAHDLVEQLLTFSRSAPGNPQAINLTELIHKVTTLIRPTMPSSIHLEIEADENIPSVMMDNTQMHQILMNLCINARDAMHGKGNLSINLTSVNIEKQICSSCKEKIEGEYIKLSVSDTGTGIEKDLLENIFDPFKSTKPFGEGSGMGLSIVHGILHKHKSHIVVQTETGKGSIFSLFIPPYLKNETSTTINKPKTTPVIDNKKSHHILIVDDEEAVVYFMQDLLEKHNYKTTITTSSLKAVEIITNNPNDFDLIITDQTMPDMTGTEMIQKIFKITPDIPIILCSGYNKQVGEKEALELGCKKYLSKPIKNDYLIKSVQEIMGTD</sequence>
<dbReference type="InterPro" id="IPR003661">
    <property type="entry name" value="HisK_dim/P_dom"/>
</dbReference>
<dbReference type="PANTHER" id="PTHR43065">
    <property type="entry name" value="SENSOR HISTIDINE KINASE"/>
    <property type="match status" value="1"/>
</dbReference>
<feature type="domain" description="Histidine kinase" evidence="11">
    <location>
        <begin position="386"/>
        <end position="611"/>
    </location>
</feature>
<dbReference type="InterPro" id="IPR005467">
    <property type="entry name" value="His_kinase_dom"/>
</dbReference>
<evidence type="ECO:0000256" key="5">
    <source>
        <dbReference type="ARBA" id="ARBA00022741"/>
    </source>
</evidence>
<dbReference type="SUPFAM" id="SSF47384">
    <property type="entry name" value="Homodimeric domain of signal transducing histidine kinase"/>
    <property type="match status" value="1"/>
</dbReference>
<evidence type="ECO:0000256" key="6">
    <source>
        <dbReference type="ARBA" id="ARBA00022777"/>
    </source>
</evidence>
<dbReference type="PROSITE" id="PS50113">
    <property type="entry name" value="PAC"/>
    <property type="match status" value="1"/>
</dbReference>
<dbReference type="InterPro" id="IPR035965">
    <property type="entry name" value="PAS-like_dom_sf"/>
</dbReference>
<accession>A0A370DK67</accession>
<feature type="domain" description="Response regulatory" evidence="12">
    <location>
        <begin position="635"/>
        <end position="751"/>
    </location>
</feature>
<keyword evidence="6" id="KW-0418">Kinase</keyword>
<dbReference type="SMART" id="SM00091">
    <property type="entry name" value="PAS"/>
    <property type="match status" value="1"/>
</dbReference>
<dbReference type="InterPro" id="IPR013767">
    <property type="entry name" value="PAS_fold"/>
</dbReference>
<dbReference type="SUPFAM" id="SSF55785">
    <property type="entry name" value="PYP-like sensor domain (PAS domain)"/>
    <property type="match status" value="1"/>
</dbReference>
<dbReference type="Pfam" id="PF17149">
    <property type="entry name" value="CHASE5"/>
    <property type="match status" value="1"/>
</dbReference>
<dbReference type="PROSITE" id="PS50109">
    <property type="entry name" value="HIS_KIN"/>
    <property type="match status" value="1"/>
</dbReference>
<dbReference type="CDD" id="cd00082">
    <property type="entry name" value="HisKA"/>
    <property type="match status" value="1"/>
</dbReference>
<dbReference type="InterPro" id="IPR000014">
    <property type="entry name" value="PAS"/>
</dbReference>
<evidence type="ECO:0000256" key="10">
    <source>
        <dbReference type="SAM" id="Phobius"/>
    </source>
</evidence>
<dbReference type="InterPro" id="IPR000700">
    <property type="entry name" value="PAS-assoc_C"/>
</dbReference>
<evidence type="ECO:0000256" key="1">
    <source>
        <dbReference type="ARBA" id="ARBA00000085"/>
    </source>
</evidence>
<dbReference type="GO" id="GO:0005524">
    <property type="term" value="F:ATP binding"/>
    <property type="evidence" value="ECO:0007669"/>
    <property type="project" value="UniProtKB-KW"/>
</dbReference>
<dbReference type="SMART" id="SM00387">
    <property type="entry name" value="HATPase_c"/>
    <property type="match status" value="1"/>
</dbReference>
<evidence type="ECO:0000313" key="16">
    <source>
        <dbReference type="Proteomes" id="UP000254266"/>
    </source>
</evidence>
<keyword evidence="4" id="KW-0808">Transferase</keyword>
<evidence type="ECO:0000256" key="3">
    <source>
        <dbReference type="ARBA" id="ARBA00022553"/>
    </source>
</evidence>
<organism evidence="15 16">
    <name type="scientific">endosymbiont of Galathealinum brachiosum</name>
    <dbReference type="NCBI Taxonomy" id="2200906"/>
    <lineage>
        <taxon>Bacteria</taxon>
        <taxon>Pseudomonadati</taxon>
        <taxon>Pseudomonadota</taxon>
        <taxon>Gammaproteobacteria</taxon>
        <taxon>sulfur-oxidizing symbionts</taxon>
    </lineage>
</organism>
<protein>
    <recommendedName>
        <fullName evidence="2">histidine kinase</fullName>
        <ecNumber evidence="2">2.7.13.3</ecNumber>
    </recommendedName>
</protein>
<dbReference type="CDD" id="cd06225">
    <property type="entry name" value="HAMP"/>
    <property type="match status" value="1"/>
</dbReference>
<dbReference type="SUPFAM" id="SSF55874">
    <property type="entry name" value="ATPase domain of HSP90 chaperone/DNA topoisomerase II/histidine kinase"/>
    <property type="match status" value="1"/>
</dbReference>
<keyword evidence="8" id="KW-0902">Two-component regulatory system</keyword>
<feature type="modified residue" description="4-aspartylphosphate" evidence="9">
    <location>
        <position position="686"/>
    </location>
</feature>
<evidence type="ECO:0000259" key="12">
    <source>
        <dbReference type="PROSITE" id="PS50110"/>
    </source>
</evidence>
<dbReference type="EC" id="2.7.13.3" evidence="2"/>
<dbReference type="Gene3D" id="3.30.450.20">
    <property type="entry name" value="PAS domain"/>
    <property type="match status" value="1"/>
</dbReference>
<dbReference type="PROSITE" id="PS50110">
    <property type="entry name" value="RESPONSE_REGULATORY"/>
    <property type="match status" value="1"/>
</dbReference>
<name>A0A370DK67_9GAMM</name>
<dbReference type="Proteomes" id="UP000254266">
    <property type="component" value="Unassembled WGS sequence"/>
</dbReference>
<dbReference type="SMART" id="SM00388">
    <property type="entry name" value="HisKA"/>
    <property type="match status" value="1"/>
</dbReference>
<dbReference type="Gene3D" id="6.10.340.10">
    <property type="match status" value="1"/>
</dbReference>